<dbReference type="EMBL" id="KQ086662">
    <property type="protein sequence ID" value="KLO04178.1"/>
    <property type="molecule type" value="Genomic_DNA"/>
</dbReference>
<dbReference type="Gene3D" id="3.40.50.300">
    <property type="entry name" value="P-loop containing nucleotide triphosphate hydrolases"/>
    <property type="match status" value="1"/>
</dbReference>
<organism evidence="2 3">
    <name type="scientific">Schizopora paradoxa</name>
    <dbReference type="NCBI Taxonomy" id="27342"/>
    <lineage>
        <taxon>Eukaryota</taxon>
        <taxon>Fungi</taxon>
        <taxon>Dikarya</taxon>
        <taxon>Basidiomycota</taxon>
        <taxon>Agaricomycotina</taxon>
        <taxon>Agaricomycetes</taxon>
        <taxon>Hymenochaetales</taxon>
        <taxon>Schizoporaceae</taxon>
        <taxon>Schizopora</taxon>
    </lineage>
</organism>
<reference evidence="2 3" key="1">
    <citation type="submission" date="2015-04" db="EMBL/GenBank/DDBJ databases">
        <title>Complete genome sequence of Schizopora paradoxa KUC8140, a cosmopolitan wood degrader in East Asia.</title>
        <authorList>
            <consortium name="DOE Joint Genome Institute"/>
            <person name="Min B."/>
            <person name="Park H."/>
            <person name="Jang Y."/>
            <person name="Kim J.-J."/>
            <person name="Kim K.H."/>
            <person name="Pangilinan J."/>
            <person name="Lipzen A."/>
            <person name="Riley R."/>
            <person name="Grigoriev I.V."/>
            <person name="Spatafora J.W."/>
            <person name="Choi I.-G."/>
        </authorList>
    </citation>
    <scope>NUCLEOTIDE SEQUENCE [LARGE SCALE GENOMIC DNA]</scope>
    <source>
        <strain evidence="2 3">KUC8140</strain>
    </source>
</reference>
<protein>
    <recommendedName>
        <fullName evidence="1">DEAD/DEAH-box helicase domain-containing protein</fullName>
    </recommendedName>
</protein>
<dbReference type="GO" id="GO:0003676">
    <property type="term" value="F:nucleic acid binding"/>
    <property type="evidence" value="ECO:0007669"/>
    <property type="project" value="InterPro"/>
</dbReference>
<feature type="domain" description="DEAD/DEAH-box helicase" evidence="1">
    <location>
        <begin position="28"/>
        <end position="95"/>
    </location>
</feature>
<gene>
    <name evidence="2" type="ORF">SCHPADRAFT_840955</name>
</gene>
<dbReference type="AlphaFoldDB" id="A0A0H2R3V6"/>
<dbReference type="GO" id="GO:0005524">
    <property type="term" value="F:ATP binding"/>
    <property type="evidence" value="ECO:0007669"/>
    <property type="project" value="InterPro"/>
</dbReference>
<accession>A0A0H2R3V6</accession>
<sequence length="125" mass="13918">MEDPATTMILGSMRRLYQNQDMEFTCSAQKNLLKNALDPNEDIIAVMPTGSGKSMIMELPPFAWDEGFLTIAVIPFKALLTQQLEKCLARGINCAHWIGTSVTANKEFSLLFVSVETAVSRTFKQ</sequence>
<dbReference type="OrthoDB" id="2507344at2759"/>
<proteinExistence type="predicted"/>
<dbReference type="Pfam" id="PF00270">
    <property type="entry name" value="DEAD"/>
    <property type="match status" value="1"/>
</dbReference>
<dbReference type="InParanoid" id="A0A0H2R3V6"/>
<dbReference type="Proteomes" id="UP000053477">
    <property type="component" value="Unassembled WGS sequence"/>
</dbReference>
<dbReference type="SUPFAM" id="SSF52540">
    <property type="entry name" value="P-loop containing nucleoside triphosphate hydrolases"/>
    <property type="match status" value="1"/>
</dbReference>
<dbReference type="InterPro" id="IPR011545">
    <property type="entry name" value="DEAD/DEAH_box_helicase_dom"/>
</dbReference>
<evidence type="ECO:0000313" key="2">
    <source>
        <dbReference type="EMBL" id="KLO04178.1"/>
    </source>
</evidence>
<evidence type="ECO:0000313" key="3">
    <source>
        <dbReference type="Proteomes" id="UP000053477"/>
    </source>
</evidence>
<dbReference type="InterPro" id="IPR027417">
    <property type="entry name" value="P-loop_NTPase"/>
</dbReference>
<evidence type="ECO:0000259" key="1">
    <source>
        <dbReference type="Pfam" id="PF00270"/>
    </source>
</evidence>
<name>A0A0H2R3V6_9AGAM</name>
<keyword evidence="3" id="KW-1185">Reference proteome</keyword>